<feature type="region of interest" description="Disordered" evidence="1">
    <location>
        <begin position="825"/>
        <end position="858"/>
    </location>
</feature>
<keyword evidence="2" id="KW-0472">Membrane</keyword>
<feature type="compositionally biased region" description="Polar residues" evidence="1">
    <location>
        <begin position="512"/>
        <end position="559"/>
    </location>
</feature>
<feature type="domain" description="Outer membrane channel protein CpnT-like N-terminal" evidence="3">
    <location>
        <begin position="41"/>
        <end position="175"/>
    </location>
</feature>
<dbReference type="Pfam" id="PF25547">
    <property type="entry name" value="WXG100_2"/>
    <property type="match status" value="1"/>
</dbReference>
<gene>
    <name evidence="4" type="ORF">ACFPUY_12625</name>
</gene>
<evidence type="ECO:0000256" key="2">
    <source>
        <dbReference type="SAM" id="Phobius"/>
    </source>
</evidence>
<name>A0ABW1BTY1_9ACTN</name>
<feature type="region of interest" description="Disordered" evidence="1">
    <location>
        <begin position="2467"/>
        <end position="2502"/>
    </location>
</feature>
<keyword evidence="2" id="KW-1133">Transmembrane helix</keyword>
<keyword evidence="2" id="KW-0812">Transmembrane</keyword>
<dbReference type="EMBL" id="JBHSNW010000005">
    <property type="protein sequence ID" value="MFC5815935.1"/>
    <property type="molecule type" value="Genomic_DNA"/>
</dbReference>
<proteinExistence type="predicted"/>
<feature type="compositionally biased region" description="Polar residues" evidence="1">
    <location>
        <begin position="480"/>
        <end position="500"/>
    </location>
</feature>
<dbReference type="InterPro" id="IPR057746">
    <property type="entry name" value="CpnT-like_N"/>
</dbReference>
<feature type="compositionally biased region" description="Low complexity" evidence="1">
    <location>
        <begin position="583"/>
        <end position="637"/>
    </location>
</feature>
<feature type="compositionally biased region" description="Low complexity" evidence="1">
    <location>
        <begin position="1"/>
        <end position="12"/>
    </location>
</feature>
<feature type="region of interest" description="Disordered" evidence="1">
    <location>
        <begin position="1"/>
        <end position="21"/>
    </location>
</feature>
<feature type="region of interest" description="Disordered" evidence="1">
    <location>
        <begin position="3145"/>
        <end position="3167"/>
    </location>
</feature>
<dbReference type="RefSeq" id="WP_219543772.1">
    <property type="nucleotide sequence ID" value="NZ_JAHKRN010000005.1"/>
</dbReference>
<feature type="region of interest" description="Disordered" evidence="1">
    <location>
        <begin position="719"/>
        <end position="738"/>
    </location>
</feature>
<feature type="region of interest" description="Disordered" evidence="1">
    <location>
        <begin position="377"/>
        <end position="661"/>
    </location>
</feature>
<protein>
    <recommendedName>
        <fullName evidence="3">Outer membrane channel protein CpnT-like N-terminal domain-containing protein</fullName>
    </recommendedName>
</protein>
<comment type="caution">
    <text evidence="4">The sequence shown here is derived from an EMBL/GenBank/DDBJ whole genome shotgun (WGS) entry which is preliminary data.</text>
</comment>
<dbReference type="Proteomes" id="UP001596096">
    <property type="component" value="Unassembled WGS sequence"/>
</dbReference>
<feature type="region of interest" description="Disordered" evidence="1">
    <location>
        <begin position="2224"/>
        <end position="2264"/>
    </location>
</feature>
<reference evidence="5" key="1">
    <citation type="journal article" date="2019" name="Int. J. Syst. Evol. Microbiol.">
        <title>The Global Catalogue of Microorganisms (GCM) 10K type strain sequencing project: providing services to taxonomists for standard genome sequencing and annotation.</title>
        <authorList>
            <consortium name="The Broad Institute Genomics Platform"/>
            <consortium name="The Broad Institute Genome Sequencing Center for Infectious Disease"/>
            <person name="Wu L."/>
            <person name="Ma J."/>
        </authorList>
    </citation>
    <scope>NUCLEOTIDE SEQUENCE [LARGE SCALE GENOMIC DNA]</scope>
    <source>
        <strain evidence="5">CGMCC 4.7106</strain>
    </source>
</reference>
<feature type="region of interest" description="Disordered" evidence="1">
    <location>
        <begin position="959"/>
        <end position="978"/>
    </location>
</feature>
<feature type="region of interest" description="Disordered" evidence="1">
    <location>
        <begin position="1473"/>
        <end position="1515"/>
    </location>
</feature>
<feature type="compositionally biased region" description="Basic and acidic residues" evidence="1">
    <location>
        <begin position="456"/>
        <end position="470"/>
    </location>
</feature>
<organism evidence="4 5">
    <name type="scientific">Nonomuraea harbinensis</name>
    <dbReference type="NCBI Taxonomy" id="1286938"/>
    <lineage>
        <taxon>Bacteria</taxon>
        <taxon>Bacillati</taxon>
        <taxon>Actinomycetota</taxon>
        <taxon>Actinomycetes</taxon>
        <taxon>Streptosporangiales</taxon>
        <taxon>Streptosporangiaceae</taxon>
        <taxon>Nonomuraea</taxon>
    </lineage>
</organism>
<evidence type="ECO:0000256" key="1">
    <source>
        <dbReference type="SAM" id="MobiDB-lite"/>
    </source>
</evidence>
<keyword evidence="5" id="KW-1185">Reference proteome</keyword>
<feature type="compositionally biased region" description="Basic and acidic residues" evidence="1">
    <location>
        <begin position="2493"/>
        <end position="2502"/>
    </location>
</feature>
<feature type="compositionally biased region" description="Low complexity" evidence="1">
    <location>
        <begin position="410"/>
        <end position="435"/>
    </location>
</feature>
<evidence type="ECO:0000313" key="4">
    <source>
        <dbReference type="EMBL" id="MFC5815935.1"/>
    </source>
</evidence>
<accession>A0ABW1BTY1</accession>
<sequence>MAVNGGPTNPTAPGGGGQPSVSALVTINSDVQPVWETEALPDWVVNWLIPMLSAGQKWPEASESGLSKLAHAYGDLGTTAVGSTQDAGTAARTVATGWNSPSTAEFVSRAQVLYGNEGGLAGVSANAHAYGQQANNFAVETQYSKLSINVAFWVTVVAIAIALIAAFFSAGSTTAIIGPYAAAARAAISRILVRLATVGGRSLTASRLARVTTLSGATGRGVIARLLATSLGRELVEEIGEEFFIDAVAQYQQIRMGTRQEWDWKKSQAAVIGAGAGAVIGTRLSGPVSRVTGSVPGFAGRALTTGATNMIASPVGSFFANGAVYGQWQNPFTAESMMGGFLGGAGRAGSISPFNPDVYSALANPVSTLASAYDSAARTDAARSPGGDPPGPAAGNPSNGTPDPDGAPGSARTAEPARAGAPAASGGATRPAGSPDTGRPDTDPAAQRRTSAPAEPGDRNQPDARTDRTARTTATSDTTPGQDSTAEPTGESAPTATPDAQPQGEPARTADPTAQNPSGTTQNPGEATQNPGDTRQPTQNPGETGQTTQNPGETSQAAQNPGEPAQNPENPADQTAQGDVRADGTPTTEGTPDTTTPRAPEDTTVTADGATTTPANPAQAAGPAPTATTGQDPAAGAYTSKPGTVTSRPIPGTRYVTDGRQGPDLTLAEVRAATDELLTKYFLDGTVTGLTWSQDGTTLAVHTTDGTHYFRPVVDRRSKRDEMARTRVRNDSDENRPHKVSFNPRVAGDQLSRVWLHEITDTLQRLRADRLPVLRRPNPEQARRDACVDARLNEMAMLADKWDNAPTMPEKRLLALDIDGVARALRDSKHTPPLPPWAPKQRTRRQHTPPLPEGRPSAEEVASIIDTLTKAEQDLQVQVTALRASAAEEREQALNSTQEARKALRQHDSGRFERARAARKEHVLHRAAQRRHLRIAKAYESALIRAVESRQTYEQLLSTLQQAPRPNHRGEPGPAKSARRIEALARRRHLSYLNTMTMALPQQAALGTAMPAGTLAHLTALTTTVNELLERNGARHRFTPDELERAVRADFHRIVSPDGLVLRLGHGSTAAEIRLKLTLSDLFEVLDSGVKASEMMVGLFFQAARTVSATQSSSGGMSGGFDTSVLAKLMPEGEWYRTLTQVLGVSIGGAGGRGNSTTGGAGMYAQGGSVADNRSESLLFDAAARWTVEIRTGRETAWRGTTVVDTGAPGDPGSQRLWISHSYADQRPSKLVRIPEHQRDPKLPNLVVSEMTGLEDAFDAIARELGGDYAKIGEVSRGNLHGFVTSELPHRLRDAVNTGIERVFTVDGRPHARVRAESRIVLVTAEPLGGATSEEWEEEVLVDFVSAPGGVSSNRSLGGDLSAGLRINALEDVDGPGDYGPTIGPKVKGAVGGSRSYSSTGNKQTIHPGVHRKTKRKQAHQFAVETTFTVERFGKPPITLPTTRSMVTASMRESAAYRFGLPVDRHALKYRNGEPVTDADGNAVLRGDPDPDPPPGRKAELPSFLGDGPGQMRGAGPALVQDIDGLDGFRQKVLDQLAERGLVPKTVNGKPKYAFGELARAAQILNLQEVTEQLSEHRIRSAYDSLAQDGIVFDLVQLGVNSAPEHFSLKISLKQDFAGGVTYVGHTDSETVVNLEISSDTSAWAAGRSRNGGGGLSVGVGDGPPEGHDGTTHEVAGKYDYQNTLTIGSSSGNTDNEVLLHETKGPVSIFLLEGDLTAELLHGKKSTVLASDEITAKLLFAADLLPPDTATPPAPLGKVSAEAQAKMKLLYLDVPGRMDAAREVLPRATRRSSPAFQKIFSMLNVRNLISHVKLLTRPIVTDTVVRADGIPLRSSLSVSGELGESEVVAVVDQVSGDILFGLGSAGVSWGGSSGHTIGGSGKLGDLDDAGQTGDSATLGAPARFRGSSTSASVLDIWGTEELLIEFGRQYIIKSSVDLTLTGSESAMPGLPIAEQIGLGGTKTAGAAGTALFSIPEYDALVLYSAGKLNLPAHLVSDAIERLLNGSLDLDATVAVPLAQKYLKDVAQARNTGQDVGYADRHTPAALLDKMHELTGLGPAPGSPSNEAEQRLQDVLSEAADLIERSRSIVVAPSFEGATGMGLVESVVMTDEQGEVVPAADAVVAAIRAQAPDVLAQRPNMRDQLDTDFSDNAIRIHIDDAWSPRGFEKTYGLHTDITQTRPAEELTVRYRLLPMNPEGLRQAEALTHSSLSGIIKQHYLYSEHNRSQSRAGSQAAGLDYGGSDHGDGQGAGLSSDRGYSFSHSNTETGVRLNRLGLFIGNDRIRQGMIAVVQVSRNAVGAEPVFGPPVVLPAAVTRRLPSGMIMPADQDPGPVSTVRDPRLAELRSGLFPEALWEDPVKPDLFQVINQQLSKMIGAKAVRESRAQLVKRLSRSALLPAFERMSGPVGNVIRVASMRFKNQGARVTIHARTSDLTVIAGPFDAEKGQVDRKAEAQNVSISRSRVLPVGVNAGESDGDSGLNGGVRGGEQASESVNDHHGARRERSSFEQAKLFIVRLRVDYDLKFENVARRPDQEERAVGDPVHMTGAASGWADVVLTQQELEEIISRMESNVRLAPASDPGTRPFMFVPGPGRQGLIKVVQDARLAARERGIPARVRVRDAVGMHEYVASPDGSLRSAKPDGGFAEAFATLSPALLEAADNVRLDLRDVFMNSPVPGSFVRQVTHALNEHGVFAVDVGKPVWPADVRKSHAPVGGSVAQGWSGGGAPSPALANTIFDRAGRPDGDPDLDLAEVRAQDLPAGDLGGAAAHLSWTSGDLLTVQFPAAPDQHVRVLIEDPGADLNGATEVRAGTPEEPHLVRLWQRIHPDVVSSVLVHELSHVAQAVSAAAAGAPQGVIRPSPQAHEGDDLCLVPRLDEHTHLARKWRAATDPDTRSGLADAIDAIAADLEQRGHTPPSPWGTGSRTAAPEQQSRIARLLNGGPAVDPLAAGDRPALPEAAAAAAVQRAAAHLGGRVHAPSPGVLDILLPGHPSVRVEVRPAAAPSSGQPSGQHVVTYEVDGRLTIGANERAAAATTARAIAQARGQAAADHAALAELNEAVRQVRAATAAQRPGRLGTLFDLVSATRPEVLRLLSAPVAAELATLANGARPRDWPAHLQRLRTLANATGWYPPEWECRCPEDEPCTCGRGAGAQAPADAPREPAGAVRA</sequence>
<feature type="compositionally biased region" description="Polar residues" evidence="1">
    <location>
        <begin position="567"/>
        <end position="577"/>
    </location>
</feature>
<feature type="region of interest" description="Disordered" evidence="1">
    <location>
        <begin position="1380"/>
        <end position="1417"/>
    </location>
</feature>
<feature type="compositionally biased region" description="Basic and acidic residues" evidence="1">
    <location>
        <begin position="719"/>
        <end position="737"/>
    </location>
</feature>
<evidence type="ECO:0000313" key="5">
    <source>
        <dbReference type="Proteomes" id="UP001596096"/>
    </source>
</evidence>
<feature type="transmembrane region" description="Helical" evidence="2">
    <location>
        <begin position="150"/>
        <end position="170"/>
    </location>
</feature>
<feature type="compositionally biased region" description="Polar residues" evidence="1">
    <location>
        <begin position="1395"/>
        <end position="1405"/>
    </location>
</feature>
<evidence type="ECO:0000259" key="3">
    <source>
        <dbReference type="Pfam" id="PF25547"/>
    </source>
</evidence>